<evidence type="ECO:0000256" key="2">
    <source>
        <dbReference type="ARBA" id="ARBA00022552"/>
    </source>
</evidence>
<sequence length="153" mass="17651">MVRFKNRYITVEIKSQTNRTFKSNEITRELFHKVKEVFGEYGTASIQNGFSASYCNELTNVVILRVKHGPHKYITTTLPLITKIGKDIAKLRIIHVGATLRHSYMNIVRHQKTKLDRILKQAKTEEEKEALEAKVLQIKGILQNAKDNISMQL</sequence>
<dbReference type="PIRSF" id="PIRSF023803">
    <property type="entry name" value="Ribonuclease_P_prd"/>
    <property type="match status" value="1"/>
</dbReference>
<dbReference type="GeneID" id="106661396"/>
<comment type="subcellular location">
    <subcellularLocation>
        <location evidence="6">Nucleus</location>
        <location evidence="6">Nucleolus</location>
    </subcellularLocation>
</comment>
<dbReference type="InterPro" id="IPR002759">
    <property type="entry name" value="Pop5/Rpp14/Rnp2-like"/>
</dbReference>
<evidence type="ECO:0000256" key="5">
    <source>
        <dbReference type="ARBA" id="ARBA00044198"/>
    </source>
</evidence>
<dbReference type="OMA" id="HCFLFIR"/>
<dbReference type="KEGG" id="clec:106661396"/>
<evidence type="ECO:0000256" key="3">
    <source>
        <dbReference type="ARBA" id="ARBA00022694"/>
    </source>
</evidence>
<dbReference type="Pfam" id="PF01900">
    <property type="entry name" value="RNase_P_Rpp14"/>
    <property type="match status" value="1"/>
</dbReference>
<comment type="function">
    <text evidence="6">Component of ribonuclease P, a protein complex that generates mature tRNA molecules by cleaving their 5'-ends.</text>
</comment>
<comment type="similarity">
    <text evidence="1 6">Belongs to the eukaryotic/archaeal RNase P protein component 2 family.</text>
</comment>
<dbReference type="CTD" id="51367"/>
<keyword evidence="8" id="KW-1185">Reference proteome</keyword>
<keyword evidence="3 6" id="KW-0819">tRNA processing</keyword>
<organism evidence="7 8">
    <name type="scientific">Cimex lectularius</name>
    <name type="common">Bed bug</name>
    <name type="synonym">Acanthia lectularia</name>
    <dbReference type="NCBI Taxonomy" id="79782"/>
    <lineage>
        <taxon>Eukaryota</taxon>
        <taxon>Metazoa</taxon>
        <taxon>Ecdysozoa</taxon>
        <taxon>Arthropoda</taxon>
        <taxon>Hexapoda</taxon>
        <taxon>Insecta</taxon>
        <taxon>Pterygota</taxon>
        <taxon>Neoptera</taxon>
        <taxon>Paraneoptera</taxon>
        <taxon>Hemiptera</taxon>
        <taxon>Heteroptera</taxon>
        <taxon>Panheteroptera</taxon>
        <taxon>Cimicomorpha</taxon>
        <taxon>Cimicidae</taxon>
        <taxon>Cimex</taxon>
    </lineage>
</organism>
<proteinExistence type="inferred from homology"/>
<protein>
    <recommendedName>
        <fullName evidence="5 6">Ribonuclease P/MRP protein subunit POP5</fullName>
    </recommendedName>
</protein>
<evidence type="ECO:0000313" key="7">
    <source>
        <dbReference type="EnsemblMetazoa" id="XP_014240234.1"/>
    </source>
</evidence>
<dbReference type="RefSeq" id="XP_014240234.1">
    <property type="nucleotide sequence ID" value="XM_014384748.2"/>
</dbReference>
<keyword evidence="2" id="KW-0698">rRNA processing</keyword>
<dbReference type="OrthoDB" id="277888at2759"/>
<dbReference type="GO" id="GO:0001682">
    <property type="term" value="P:tRNA 5'-leader removal"/>
    <property type="evidence" value="ECO:0007669"/>
    <property type="project" value="InterPro"/>
</dbReference>
<reference evidence="7" key="1">
    <citation type="submission" date="2022-01" db="UniProtKB">
        <authorList>
            <consortium name="EnsemblMetazoa"/>
        </authorList>
    </citation>
    <scope>IDENTIFICATION</scope>
</reference>
<evidence type="ECO:0000256" key="6">
    <source>
        <dbReference type="PIRNR" id="PIRNR023803"/>
    </source>
</evidence>
<dbReference type="SUPFAM" id="SSF160350">
    <property type="entry name" value="Rnp2-like"/>
    <property type="match status" value="1"/>
</dbReference>
<dbReference type="PANTHER" id="PTHR48414:SF1">
    <property type="entry name" value="POP5 HOMOLOG, RIBONUCLEASE P_MRP SUBUNIT"/>
    <property type="match status" value="1"/>
</dbReference>
<evidence type="ECO:0000256" key="1">
    <source>
        <dbReference type="ARBA" id="ARBA00010800"/>
    </source>
</evidence>
<evidence type="ECO:0000256" key="4">
    <source>
        <dbReference type="ARBA" id="ARBA00023242"/>
    </source>
</evidence>
<dbReference type="PANTHER" id="PTHR48414">
    <property type="entry name" value="POP5 HOMOLOG, RIBONUCLEASE P_MRP SUBUNIT"/>
    <property type="match status" value="1"/>
</dbReference>
<dbReference type="AlphaFoldDB" id="A0A8I6R7G3"/>
<dbReference type="InterPro" id="IPR016819">
    <property type="entry name" value="RNase_P/MRP_POP5"/>
</dbReference>
<dbReference type="Gene3D" id="3.30.70.3250">
    <property type="entry name" value="Ribonuclease P, Pop5 subunit"/>
    <property type="match status" value="1"/>
</dbReference>
<name>A0A8I6R7G3_CIMLE</name>
<dbReference type="InterPro" id="IPR038085">
    <property type="entry name" value="Rnp2-like_sf"/>
</dbReference>
<keyword evidence="4 6" id="KW-0539">Nucleus</keyword>
<dbReference type="EnsemblMetazoa" id="XM_014384748.2">
    <property type="protein sequence ID" value="XP_014240234.1"/>
    <property type="gene ID" value="LOC106661396"/>
</dbReference>
<dbReference type="GO" id="GO:0006364">
    <property type="term" value="P:rRNA processing"/>
    <property type="evidence" value="ECO:0007669"/>
    <property type="project" value="UniProtKB-KW"/>
</dbReference>
<dbReference type="GO" id="GO:0005730">
    <property type="term" value="C:nucleolus"/>
    <property type="evidence" value="ECO:0007669"/>
    <property type="project" value="UniProtKB-SubCell"/>
</dbReference>
<dbReference type="GO" id="GO:0033204">
    <property type="term" value="F:ribonuclease P RNA binding"/>
    <property type="evidence" value="ECO:0007669"/>
    <property type="project" value="InterPro"/>
</dbReference>
<dbReference type="Proteomes" id="UP000494040">
    <property type="component" value="Unassembled WGS sequence"/>
</dbReference>
<accession>A0A8I6R7G3</accession>
<dbReference type="GO" id="GO:0030677">
    <property type="term" value="C:ribonuclease P complex"/>
    <property type="evidence" value="ECO:0007669"/>
    <property type="project" value="InterPro"/>
</dbReference>
<evidence type="ECO:0000313" key="8">
    <source>
        <dbReference type="Proteomes" id="UP000494040"/>
    </source>
</evidence>